<dbReference type="Proteomes" id="UP001168821">
    <property type="component" value="Unassembled WGS sequence"/>
</dbReference>
<sequence length="138" mass="15539">MLKTVSILLVISLVASYEQRPGFVLTVTKLFWSNSNNGTVSKFPPIIEFFVQRIQSLNSNYVYEDLSRPPTWEKPVYTLAPEDYHLTANPESVTQTTAAPTTTTTAPTTTPDPWEYEELEETTEKFFEVITGSAPRTA</sequence>
<evidence type="ECO:0000313" key="4">
    <source>
        <dbReference type="Proteomes" id="UP001168821"/>
    </source>
</evidence>
<gene>
    <name evidence="3" type="ORF">Zmor_012614</name>
</gene>
<evidence type="ECO:0000256" key="1">
    <source>
        <dbReference type="SAM" id="MobiDB-lite"/>
    </source>
</evidence>
<protein>
    <submittedName>
        <fullName evidence="3">Uncharacterized protein</fullName>
    </submittedName>
</protein>
<accession>A0AA38IDX8</accession>
<dbReference type="AlphaFoldDB" id="A0AA38IDX8"/>
<evidence type="ECO:0000256" key="2">
    <source>
        <dbReference type="SAM" id="SignalP"/>
    </source>
</evidence>
<proteinExistence type="predicted"/>
<comment type="caution">
    <text evidence="3">The sequence shown here is derived from an EMBL/GenBank/DDBJ whole genome shotgun (WGS) entry which is preliminary data.</text>
</comment>
<feature type="chain" id="PRO_5041377821" evidence="2">
    <location>
        <begin position="17"/>
        <end position="138"/>
    </location>
</feature>
<feature type="compositionally biased region" description="Low complexity" evidence="1">
    <location>
        <begin position="96"/>
        <end position="111"/>
    </location>
</feature>
<feature type="signal peptide" evidence="2">
    <location>
        <begin position="1"/>
        <end position="16"/>
    </location>
</feature>
<dbReference type="EMBL" id="JALNTZ010000004">
    <property type="protein sequence ID" value="KAJ3653359.1"/>
    <property type="molecule type" value="Genomic_DNA"/>
</dbReference>
<organism evidence="3 4">
    <name type="scientific">Zophobas morio</name>
    <dbReference type="NCBI Taxonomy" id="2755281"/>
    <lineage>
        <taxon>Eukaryota</taxon>
        <taxon>Metazoa</taxon>
        <taxon>Ecdysozoa</taxon>
        <taxon>Arthropoda</taxon>
        <taxon>Hexapoda</taxon>
        <taxon>Insecta</taxon>
        <taxon>Pterygota</taxon>
        <taxon>Neoptera</taxon>
        <taxon>Endopterygota</taxon>
        <taxon>Coleoptera</taxon>
        <taxon>Polyphaga</taxon>
        <taxon>Cucujiformia</taxon>
        <taxon>Tenebrionidae</taxon>
        <taxon>Zophobas</taxon>
    </lineage>
</organism>
<feature type="region of interest" description="Disordered" evidence="1">
    <location>
        <begin position="88"/>
        <end position="113"/>
    </location>
</feature>
<reference evidence="3" key="1">
    <citation type="journal article" date="2023" name="G3 (Bethesda)">
        <title>Whole genome assemblies of Zophobas morio and Tenebrio molitor.</title>
        <authorList>
            <person name="Kaur S."/>
            <person name="Stinson S.A."/>
            <person name="diCenzo G.C."/>
        </authorList>
    </citation>
    <scope>NUCLEOTIDE SEQUENCE</scope>
    <source>
        <strain evidence="3">QUZm001</strain>
    </source>
</reference>
<name>A0AA38IDX8_9CUCU</name>
<keyword evidence="4" id="KW-1185">Reference proteome</keyword>
<keyword evidence="2" id="KW-0732">Signal</keyword>
<evidence type="ECO:0000313" key="3">
    <source>
        <dbReference type="EMBL" id="KAJ3653359.1"/>
    </source>
</evidence>